<dbReference type="InterPro" id="IPR036869">
    <property type="entry name" value="J_dom_sf"/>
</dbReference>
<dbReference type="PANTHER" id="PTHR22967">
    <property type="entry name" value="SERINE/THREONINE PROTEIN KINASE"/>
    <property type="match status" value="1"/>
</dbReference>
<evidence type="ECO:0000313" key="7">
    <source>
        <dbReference type="Proteomes" id="UP000035680"/>
    </source>
</evidence>
<evidence type="ECO:0000256" key="1">
    <source>
        <dbReference type="ARBA" id="ARBA00004132"/>
    </source>
</evidence>
<dbReference type="AlphaFoldDB" id="A0A0K0FVK3"/>
<keyword evidence="2" id="KW-0547">Nucleotide-binding</keyword>
<reference evidence="7" key="1">
    <citation type="submission" date="2014-07" db="EMBL/GenBank/DDBJ databases">
        <authorList>
            <person name="Martin A.A"/>
            <person name="De Silva N."/>
        </authorList>
    </citation>
    <scope>NUCLEOTIDE SEQUENCE</scope>
</reference>
<dbReference type="Gene3D" id="3.90.190.10">
    <property type="entry name" value="Protein tyrosine phosphatase superfamily"/>
    <property type="match status" value="1"/>
</dbReference>
<dbReference type="Pfam" id="PF00069">
    <property type="entry name" value="Pkinase"/>
    <property type="match status" value="1"/>
</dbReference>
<dbReference type="GO" id="GO:0045747">
    <property type="term" value="P:positive regulation of Notch signaling pathway"/>
    <property type="evidence" value="ECO:0007669"/>
    <property type="project" value="TreeGrafter"/>
</dbReference>
<dbReference type="GO" id="GO:0035612">
    <property type="term" value="F:AP-2 adaptor complex binding"/>
    <property type="evidence" value="ECO:0007669"/>
    <property type="project" value="TreeGrafter"/>
</dbReference>
<feature type="compositionally biased region" description="Pro residues" evidence="3">
    <location>
        <begin position="802"/>
        <end position="811"/>
    </location>
</feature>
<dbReference type="PANTHER" id="PTHR22967:SF105">
    <property type="entry name" value="CYCLIN-G-ASSOCIATED KINASE"/>
    <property type="match status" value="1"/>
</dbReference>
<sequence>MADIFKSAFDYLSTQTESIRNTVAGSSGTGIHGKNNHELVGTFVEVGGLKLVIRSLLAEGGFALVFSAQDSQSNWYAVKRQLATTKEAAANILKEIRFLRQLTSHPNILNYASAAQNKNNGGSTEFLLLTELCSGGSVVDLMKKQKKLSPEQIVKIFYSTCSAICHMHSQTPPLIHRDIKVENLLFDKDGFVKLCDFGSATNKQYNPNEDWSSLERGKIEEEMVQNTTPMYRAPEIMEMYSNYPIGVSMDVWALGCVLYYLCFNKHPFEDSSKLAIVHANYSLPAESQYTVFYSLIKACLKPNPLDRITSDSLKESIKSLAKSMGVDLSKPVSGIENFTEHGDPVPVGPKQAGMNNETVSSQGSVLSSLKGQGLSLFKNLKEKSKDVVQTVQSTYGSKGPDVTWISSKILMAPLPENIPDALKSTFDEALKSHIYQTTQGRFLILYNLGNRTFKCDYKGKSFEAQFPPSNSGIAPSLNYLFELLTDMSRYLSRDEKSVLILVGSELSCLLMAVALIIFNKILPTAEVSSILKSLLRKRNSDDNEKKMPLCYMRQLEYIQTIVNCDSQQLRSLIHNRPISIVSVHFTSIPIANRAKTGSRPFIEIYSGITKLWSTFKDYTLLREYNSLTDSSITMELENLPVLNDVTIVVSHARFNRMTNKTTSVFMFSFGFYSSFHDVGQSTIEFDIKNIDISRNAEVLMHPDFKAILALKIGPVDRGFNIDNSPNFLTYDKSTSSIMNIVRDTQERDYLASTFISINNNLLQQKVGEANLFDEDALSETYTTTDKSFFDTLSWGNDEKPKTPPQRPPPPATSNYIEKSNIFDDAEVHERLAGIRVTKEEEADDADEFKFDYEKTQTNENSKINNDQKLVSESFDLLGLGNEISNTYKPTTVSNDDPFNVFSMTPQTTGNSMAVNYDANDLLNFDSPLTFSRNASAPNLENKCKKEIDPFEDFLAQSSFPTTAMNSNESLSKPTSKPNYNSSFFNMSTSQKTNNDNKKSKASCAFDDLLSSQGFSKQIRNENKTLADMKKEEEKKTMDPIQFKIKNWTSGKERNIRALLASLNSILWEGASTYKQPSMGDLLDPVQVKKCYYKACLVVHPDKQTGTCNEELAKAIFTELNDAWSAFENGN</sequence>
<dbReference type="Proteomes" id="UP000035680">
    <property type="component" value="Unassembled WGS sequence"/>
</dbReference>
<dbReference type="GO" id="GO:0030136">
    <property type="term" value="C:clathrin-coated vesicle"/>
    <property type="evidence" value="ECO:0007669"/>
    <property type="project" value="UniProtKB-SubCell"/>
</dbReference>
<dbReference type="Pfam" id="PF10409">
    <property type="entry name" value="PTEN_C2"/>
    <property type="match status" value="1"/>
</dbReference>
<dbReference type="PROSITE" id="PS00108">
    <property type="entry name" value="PROTEIN_KINASE_ST"/>
    <property type="match status" value="1"/>
</dbReference>
<dbReference type="GO" id="GO:2000369">
    <property type="term" value="P:regulation of clathrin-dependent endocytosis"/>
    <property type="evidence" value="ECO:0007669"/>
    <property type="project" value="TreeGrafter"/>
</dbReference>
<name>A0A0K0FVK3_STRVS</name>
<feature type="domain" description="C2 tensin-type" evidence="6">
    <location>
        <begin position="575"/>
        <end position="713"/>
    </location>
</feature>
<dbReference type="SUPFAM" id="SSF46565">
    <property type="entry name" value="Chaperone J-domain"/>
    <property type="match status" value="1"/>
</dbReference>
<organism evidence="7 8">
    <name type="scientific">Strongyloides venezuelensis</name>
    <name type="common">Threadworm</name>
    <dbReference type="NCBI Taxonomy" id="75913"/>
    <lineage>
        <taxon>Eukaryota</taxon>
        <taxon>Metazoa</taxon>
        <taxon>Ecdysozoa</taxon>
        <taxon>Nematoda</taxon>
        <taxon>Chromadorea</taxon>
        <taxon>Rhabditida</taxon>
        <taxon>Tylenchina</taxon>
        <taxon>Panagrolaimomorpha</taxon>
        <taxon>Strongyloidoidea</taxon>
        <taxon>Strongyloididae</taxon>
        <taxon>Strongyloides</taxon>
    </lineage>
</organism>
<evidence type="ECO:0000259" key="4">
    <source>
        <dbReference type="PROSITE" id="PS50011"/>
    </source>
</evidence>
<dbReference type="PROSITE" id="PS51182">
    <property type="entry name" value="C2_TENSIN"/>
    <property type="match status" value="1"/>
</dbReference>
<dbReference type="Gene3D" id="1.10.287.110">
    <property type="entry name" value="DnaJ domain"/>
    <property type="match status" value="1"/>
</dbReference>
<proteinExistence type="predicted"/>
<dbReference type="PROSITE" id="PS50011">
    <property type="entry name" value="PROTEIN_KINASE_DOM"/>
    <property type="match status" value="1"/>
</dbReference>
<dbReference type="InterPro" id="IPR011009">
    <property type="entry name" value="Kinase-like_dom_sf"/>
</dbReference>
<dbReference type="SMART" id="SM01326">
    <property type="entry name" value="PTEN_C2"/>
    <property type="match status" value="1"/>
</dbReference>
<dbReference type="PROSITE" id="PS50076">
    <property type="entry name" value="DNAJ_2"/>
    <property type="match status" value="1"/>
</dbReference>
<evidence type="ECO:0000259" key="6">
    <source>
        <dbReference type="PROSITE" id="PS51182"/>
    </source>
</evidence>
<dbReference type="CDD" id="cd06257">
    <property type="entry name" value="DnaJ"/>
    <property type="match status" value="1"/>
</dbReference>
<reference evidence="8" key="2">
    <citation type="submission" date="2015-08" db="UniProtKB">
        <authorList>
            <consortium name="WormBaseParasite"/>
        </authorList>
    </citation>
    <scope>IDENTIFICATION</scope>
</reference>
<dbReference type="InterPro" id="IPR014020">
    <property type="entry name" value="Tensin_C2-dom"/>
</dbReference>
<dbReference type="Gene3D" id="1.10.510.10">
    <property type="entry name" value="Transferase(Phosphotransferase) domain 1"/>
    <property type="match status" value="1"/>
</dbReference>
<dbReference type="STRING" id="75913.A0A0K0FVK3"/>
<accession>A0A0K0FVK3</accession>
<feature type="domain" description="Protein kinase" evidence="4">
    <location>
        <begin position="51"/>
        <end position="320"/>
    </location>
</feature>
<evidence type="ECO:0000256" key="2">
    <source>
        <dbReference type="ARBA" id="ARBA00022741"/>
    </source>
</evidence>
<dbReference type="WBParaSite" id="SVE_1637000.1">
    <property type="protein sequence ID" value="SVE_1637000.1"/>
    <property type="gene ID" value="SVE_1637000"/>
</dbReference>
<evidence type="ECO:0000259" key="5">
    <source>
        <dbReference type="PROSITE" id="PS50076"/>
    </source>
</evidence>
<keyword evidence="7" id="KW-1185">Reference proteome</keyword>
<dbReference type="SUPFAM" id="SSF56112">
    <property type="entry name" value="Protein kinase-like (PK-like)"/>
    <property type="match status" value="1"/>
</dbReference>
<feature type="region of interest" description="Disordered" evidence="3">
    <location>
        <begin position="792"/>
        <end position="813"/>
    </location>
</feature>
<protein>
    <submittedName>
        <fullName evidence="8">Protein kinase domain-containing protein</fullName>
    </submittedName>
</protein>
<evidence type="ECO:0000313" key="8">
    <source>
        <dbReference type="WBParaSite" id="SVE_1637000.1"/>
    </source>
</evidence>
<dbReference type="InterPro" id="IPR029021">
    <property type="entry name" value="Prot-tyrosine_phosphatase-like"/>
</dbReference>
<feature type="domain" description="J" evidence="5">
    <location>
        <begin position="1071"/>
        <end position="1130"/>
    </location>
</feature>
<dbReference type="InterPro" id="IPR008271">
    <property type="entry name" value="Ser/Thr_kinase_AS"/>
</dbReference>
<dbReference type="FunFam" id="1.10.287.110:FF:000002">
    <property type="entry name" value="putative tyrosine-protein phosphatase auxilin isoform X2"/>
    <property type="match status" value="1"/>
</dbReference>
<dbReference type="InterPro" id="IPR001623">
    <property type="entry name" value="DnaJ_domain"/>
</dbReference>
<dbReference type="SMART" id="SM00220">
    <property type="entry name" value="S_TKc"/>
    <property type="match status" value="1"/>
</dbReference>
<dbReference type="InterPro" id="IPR000719">
    <property type="entry name" value="Prot_kinase_dom"/>
</dbReference>
<comment type="subcellular location">
    <subcellularLocation>
        <location evidence="1">Cytoplasmic vesicle</location>
        <location evidence="1">Clathrin-coated vesicle</location>
    </subcellularLocation>
</comment>
<dbReference type="Gene3D" id="2.60.40.1110">
    <property type="match status" value="1"/>
</dbReference>
<dbReference type="GO" id="GO:0004674">
    <property type="term" value="F:protein serine/threonine kinase activity"/>
    <property type="evidence" value="ECO:0007669"/>
    <property type="project" value="TreeGrafter"/>
</dbReference>
<evidence type="ECO:0000256" key="3">
    <source>
        <dbReference type="SAM" id="MobiDB-lite"/>
    </source>
</evidence>
<dbReference type="GO" id="GO:0005524">
    <property type="term" value="F:ATP binding"/>
    <property type="evidence" value="ECO:0007669"/>
    <property type="project" value="InterPro"/>
</dbReference>